<dbReference type="Proteomes" id="UP000631418">
    <property type="component" value="Unassembled WGS sequence"/>
</dbReference>
<sequence length="165" mass="19121">MRILESDRLILRPWKNSDLDDLHEFMSNEKVANLAGFSVKNNKEESLKILKQFIIDSSDSLWAVELKNINKVIGWIELHKYSEGIYINSKEIGCVLSQKYWGQGLMPEALRQVLSYGFNEEELDSIVCSHFVNNNQSKRAIEKSGFKYAKANDNKVYYCLNKSDF</sequence>
<evidence type="ECO:0000313" key="2">
    <source>
        <dbReference type="EMBL" id="MBF7809807.1"/>
    </source>
</evidence>
<dbReference type="PANTHER" id="PTHR43792">
    <property type="entry name" value="GNAT FAMILY, PUTATIVE (AFU_ORTHOLOGUE AFUA_3G00765)-RELATED-RELATED"/>
    <property type="match status" value="1"/>
</dbReference>
<dbReference type="InterPro" id="IPR016181">
    <property type="entry name" value="Acyl_CoA_acyltransferase"/>
</dbReference>
<dbReference type="InterPro" id="IPR051531">
    <property type="entry name" value="N-acetyltransferase"/>
</dbReference>
<evidence type="ECO:0000259" key="1">
    <source>
        <dbReference type="PROSITE" id="PS51186"/>
    </source>
</evidence>
<dbReference type="GO" id="GO:0016747">
    <property type="term" value="F:acyltransferase activity, transferring groups other than amino-acyl groups"/>
    <property type="evidence" value="ECO:0007669"/>
    <property type="project" value="InterPro"/>
</dbReference>
<dbReference type="EMBL" id="JADOEF010000001">
    <property type="protein sequence ID" value="MBF7809807.1"/>
    <property type="molecule type" value="Genomic_DNA"/>
</dbReference>
<proteinExistence type="predicted"/>
<name>A0AAE2RQS2_CLOBE</name>
<evidence type="ECO:0000313" key="3">
    <source>
        <dbReference type="Proteomes" id="UP000631418"/>
    </source>
</evidence>
<dbReference type="Pfam" id="PF13302">
    <property type="entry name" value="Acetyltransf_3"/>
    <property type="match status" value="1"/>
</dbReference>
<dbReference type="OMA" id="MAIPQVF"/>
<dbReference type="RefSeq" id="WP_012059604.1">
    <property type="nucleotide sequence ID" value="NZ_CP073279.1"/>
</dbReference>
<gene>
    <name evidence="2" type="ORF">IS491_14225</name>
</gene>
<comment type="caution">
    <text evidence="2">The sequence shown here is derived from an EMBL/GenBank/DDBJ whole genome shotgun (WGS) entry which is preliminary data.</text>
</comment>
<dbReference type="SUPFAM" id="SSF55729">
    <property type="entry name" value="Acyl-CoA N-acyltransferases (Nat)"/>
    <property type="match status" value="1"/>
</dbReference>
<protein>
    <submittedName>
        <fullName evidence="2">GNAT family N-acetyltransferase</fullName>
    </submittedName>
</protein>
<organism evidence="2 3">
    <name type="scientific">Clostridium beijerinckii</name>
    <name type="common">Clostridium MP</name>
    <dbReference type="NCBI Taxonomy" id="1520"/>
    <lineage>
        <taxon>Bacteria</taxon>
        <taxon>Bacillati</taxon>
        <taxon>Bacillota</taxon>
        <taxon>Clostridia</taxon>
        <taxon>Eubacteriales</taxon>
        <taxon>Clostridiaceae</taxon>
        <taxon>Clostridium</taxon>
    </lineage>
</organism>
<reference evidence="2" key="1">
    <citation type="submission" date="2020-11" db="EMBL/GenBank/DDBJ databases">
        <authorList>
            <person name="Thieme N."/>
            <person name="Liebl W."/>
            <person name="Zverlov V."/>
        </authorList>
    </citation>
    <scope>NUCLEOTIDE SEQUENCE</scope>
    <source>
        <strain evidence="2">NT08</strain>
    </source>
</reference>
<dbReference type="PROSITE" id="PS51186">
    <property type="entry name" value="GNAT"/>
    <property type="match status" value="1"/>
</dbReference>
<dbReference type="Gene3D" id="3.40.630.30">
    <property type="match status" value="1"/>
</dbReference>
<feature type="domain" description="N-acetyltransferase" evidence="1">
    <location>
        <begin position="9"/>
        <end position="165"/>
    </location>
</feature>
<dbReference type="InterPro" id="IPR000182">
    <property type="entry name" value="GNAT_dom"/>
</dbReference>
<accession>A0AAE2RQS2</accession>
<dbReference type="AlphaFoldDB" id="A0AAE2RQS2"/>